<comment type="caution">
    <text evidence="7">The sequence shown here is derived from an EMBL/GenBank/DDBJ whole genome shotgun (WGS) entry which is preliminary data.</text>
</comment>
<proteinExistence type="inferred from homology"/>
<sequence length="531" mass="59450">MAGRNRYLLFRDGRYYARLVVPKDLRPFLERKTELRTPLGADRRTALSKLPGAVAVLQHRIAIAERAAAKASGHRVEIGRYPLTVPQIASRDYLSQIEFDAELRANDRRYALAGVDYDEAHRFRDGFAGLLSDDELEELVGARVEKFRMRGHHNATKGTSEWRTIAQGLCVSTYESLLRQDERNEGDFSGTPKHPLLANAEPAADDLPPVPLKGLLIDYITSRKAVGKGREAERRWTPVFADLAKFIRHNDARRLTKQNLIDWRDERLKTLSAKTVGDVYLASVRTVLSWAVGNDRLESNVAEKVRQEVPKKSRDREKGFTLPEAVAILRKARDYVPTRTDNPRTTESPHTTAAKRWSPILCAFSGARIAEITQLRKQDFRMEGETPVMRITPAAGTVKAGGYRDVPLHSQVIDMGFMSFVEAAPDGALFHSGDKEQITAARTVAGRVSQWLQSLELIPDGLSPNHAWRHRFKTVGTELQISGRVLDAIQGHASKTAGDDYGDVTVAARKAAIESFPHYELDSKNPEKSME</sequence>
<feature type="domain" description="Tyr recombinase" evidence="6">
    <location>
        <begin position="315"/>
        <end position="515"/>
    </location>
</feature>
<dbReference type="PROSITE" id="PS51898">
    <property type="entry name" value="TYR_RECOMBINASE"/>
    <property type="match status" value="1"/>
</dbReference>
<dbReference type="InterPro" id="IPR050090">
    <property type="entry name" value="Tyrosine_recombinase_XerCD"/>
</dbReference>
<reference evidence="7 8" key="1">
    <citation type="submission" date="2024-06" db="EMBL/GenBank/DDBJ databases">
        <title>Genomic Encyclopedia of Type Strains, Phase IV (KMG-IV): sequencing the most valuable type-strain genomes for metagenomic binning, comparative biology and taxonomic classification.</title>
        <authorList>
            <person name="Goeker M."/>
        </authorList>
    </citation>
    <scope>NUCLEOTIDE SEQUENCE [LARGE SCALE GENOMIC DNA]</scope>
    <source>
        <strain evidence="7 8">DSM 100022</strain>
    </source>
</reference>
<evidence type="ECO:0000256" key="4">
    <source>
        <dbReference type="ARBA" id="ARBA00023172"/>
    </source>
</evidence>
<dbReference type="PANTHER" id="PTHR30349:SF41">
    <property type="entry name" value="INTEGRASE_RECOMBINASE PROTEIN MJ0367-RELATED"/>
    <property type="match status" value="1"/>
</dbReference>
<dbReference type="Gene3D" id="1.10.150.130">
    <property type="match status" value="1"/>
</dbReference>
<dbReference type="RefSeq" id="WP_354488846.1">
    <property type="nucleotide sequence ID" value="NZ_JBEPMC010000002.1"/>
</dbReference>
<organism evidence="7 8">
    <name type="scientific">Mesorhizobium robiniae</name>
    <dbReference type="NCBI Taxonomy" id="559315"/>
    <lineage>
        <taxon>Bacteria</taxon>
        <taxon>Pseudomonadati</taxon>
        <taxon>Pseudomonadota</taxon>
        <taxon>Alphaproteobacteria</taxon>
        <taxon>Hyphomicrobiales</taxon>
        <taxon>Phyllobacteriaceae</taxon>
        <taxon>Mesorhizobium</taxon>
    </lineage>
</organism>
<comment type="similarity">
    <text evidence="1">Belongs to the 'phage' integrase family.</text>
</comment>
<evidence type="ECO:0000313" key="8">
    <source>
        <dbReference type="Proteomes" id="UP001549204"/>
    </source>
</evidence>
<dbReference type="EMBL" id="JBEPMC010000002">
    <property type="protein sequence ID" value="MET3578220.1"/>
    <property type="molecule type" value="Genomic_DNA"/>
</dbReference>
<evidence type="ECO:0000256" key="2">
    <source>
        <dbReference type="ARBA" id="ARBA00022908"/>
    </source>
</evidence>
<dbReference type="InterPro" id="IPR011010">
    <property type="entry name" value="DNA_brk_join_enz"/>
</dbReference>
<keyword evidence="4" id="KW-0233">DNA recombination</keyword>
<feature type="region of interest" description="Disordered" evidence="5">
    <location>
        <begin position="183"/>
        <end position="203"/>
    </location>
</feature>
<dbReference type="Gene3D" id="1.10.443.10">
    <property type="entry name" value="Intergrase catalytic core"/>
    <property type="match status" value="1"/>
</dbReference>
<dbReference type="Proteomes" id="UP001549204">
    <property type="component" value="Unassembled WGS sequence"/>
</dbReference>
<dbReference type="PANTHER" id="PTHR30349">
    <property type="entry name" value="PHAGE INTEGRASE-RELATED"/>
    <property type="match status" value="1"/>
</dbReference>
<dbReference type="InterPro" id="IPR013762">
    <property type="entry name" value="Integrase-like_cat_sf"/>
</dbReference>
<gene>
    <name evidence="7" type="ORF">ABID19_001237</name>
</gene>
<keyword evidence="8" id="KW-1185">Reference proteome</keyword>
<evidence type="ECO:0000259" key="6">
    <source>
        <dbReference type="PROSITE" id="PS51898"/>
    </source>
</evidence>
<protein>
    <submittedName>
        <fullName evidence="7">Integrase</fullName>
    </submittedName>
</protein>
<evidence type="ECO:0000256" key="5">
    <source>
        <dbReference type="SAM" id="MobiDB-lite"/>
    </source>
</evidence>
<keyword evidence="2" id="KW-0229">DNA integration</keyword>
<evidence type="ECO:0000256" key="1">
    <source>
        <dbReference type="ARBA" id="ARBA00008857"/>
    </source>
</evidence>
<evidence type="ECO:0000256" key="3">
    <source>
        <dbReference type="ARBA" id="ARBA00023125"/>
    </source>
</evidence>
<dbReference type="InterPro" id="IPR010998">
    <property type="entry name" value="Integrase_recombinase_N"/>
</dbReference>
<evidence type="ECO:0000313" key="7">
    <source>
        <dbReference type="EMBL" id="MET3578220.1"/>
    </source>
</evidence>
<dbReference type="SUPFAM" id="SSF56349">
    <property type="entry name" value="DNA breaking-rejoining enzymes"/>
    <property type="match status" value="1"/>
</dbReference>
<keyword evidence="3" id="KW-0238">DNA-binding</keyword>
<name>A0ABV2GIU9_9HYPH</name>
<dbReference type="InterPro" id="IPR002104">
    <property type="entry name" value="Integrase_catalytic"/>
</dbReference>
<accession>A0ABV2GIU9</accession>